<evidence type="ECO:0008006" key="3">
    <source>
        <dbReference type="Google" id="ProtNLM"/>
    </source>
</evidence>
<dbReference type="Proteomes" id="UP000176631">
    <property type="component" value="Unassembled WGS sequence"/>
</dbReference>
<dbReference type="EMBL" id="MHCP01000032">
    <property type="protein sequence ID" value="OGY22816.1"/>
    <property type="molecule type" value="Genomic_DNA"/>
</dbReference>
<name>A0A1G1W548_9BACT</name>
<organism evidence="1 2">
    <name type="scientific">Candidatus Woykebacteria bacterium RBG_13_40_15</name>
    <dbReference type="NCBI Taxonomy" id="1802593"/>
    <lineage>
        <taxon>Bacteria</taxon>
        <taxon>Candidatus Woykeibacteriota</taxon>
    </lineage>
</organism>
<protein>
    <recommendedName>
        <fullName evidence="3">Peptidase A2 domain-containing protein</fullName>
    </recommendedName>
</protein>
<dbReference type="SUPFAM" id="SSF50630">
    <property type="entry name" value="Acid proteases"/>
    <property type="match status" value="1"/>
</dbReference>
<accession>A0A1G1W548</accession>
<proteinExistence type="predicted"/>
<evidence type="ECO:0000313" key="1">
    <source>
        <dbReference type="EMBL" id="OGY22816.1"/>
    </source>
</evidence>
<comment type="caution">
    <text evidence="1">The sequence shown here is derived from an EMBL/GenBank/DDBJ whole genome shotgun (WGS) entry which is preliminary data.</text>
</comment>
<evidence type="ECO:0000313" key="2">
    <source>
        <dbReference type="Proteomes" id="UP000176631"/>
    </source>
</evidence>
<gene>
    <name evidence="1" type="ORF">A2172_01635</name>
</gene>
<sequence length="162" mass="17400">MPIYNNVFRQNTPEGPVLSPQVLQKFGPVVPVEVGVPNSLAQVYSKEGKTIPSPKSGWGLIDTGATRTCVDDGVIRSLGVNPIDRTTINGSNGPHEVNVFPALLRFPAIANFQIEFSAALGVNIRAQEVKDQPIIALLGRDILSKCVLIYNGTLGTFTLSLM</sequence>
<dbReference type="Gene3D" id="2.40.70.10">
    <property type="entry name" value="Acid Proteases"/>
    <property type="match status" value="1"/>
</dbReference>
<dbReference type="InterPro" id="IPR021109">
    <property type="entry name" value="Peptidase_aspartic_dom_sf"/>
</dbReference>
<reference evidence="1 2" key="1">
    <citation type="journal article" date="2016" name="Nat. Commun.">
        <title>Thousands of microbial genomes shed light on interconnected biogeochemical processes in an aquifer system.</title>
        <authorList>
            <person name="Anantharaman K."/>
            <person name="Brown C.T."/>
            <person name="Hug L.A."/>
            <person name="Sharon I."/>
            <person name="Castelle C.J."/>
            <person name="Probst A.J."/>
            <person name="Thomas B.C."/>
            <person name="Singh A."/>
            <person name="Wilkins M.J."/>
            <person name="Karaoz U."/>
            <person name="Brodie E.L."/>
            <person name="Williams K.H."/>
            <person name="Hubbard S.S."/>
            <person name="Banfield J.F."/>
        </authorList>
    </citation>
    <scope>NUCLEOTIDE SEQUENCE [LARGE SCALE GENOMIC DNA]</scope>
</reference>
<dbReference type="AlphaFoldDB" id="A0A1G1W548"/>
<dbReference type="STRING" id="1802593.A2172_01635"/>